<dbReference type="STRING" id="4577.A0A1D6MXW3"/>
<dbReference type="InterPro" id="IPR026960">
    <property type="entry name" value="RVT-Znf"/>
</dbReference>
<sequence length="188" mass="21774">MGKLLFWVDKWLEGNTIQELAPNLFKAIPKRIIKHRTMSQALLNRGWIVDIKGALTVQVLSEYLLLWDLVHNWHLQQEAADQHLKNGSYSTKSAYNAFFVGTIHFAPWKRVWRSWATPKCNLFMWLVLKNRVWTVDRLAKRGLPHLAACPLCDQEAELIQHLLVSCVFAKQVWFLILHGLGLSVLPQP</sequence>
<evidence type="ECO:0000259" key="1">
    <source>
        <dbReference type="Pfam" id="PF13966"/>
    </source>
</evidence>
<dbReference type="Pfam" id="PF13966">
    <property type="entry name" value="zf-RVT"/>
    <property type="match status" value="1"/>
</dbReference>
<organism evidence="2">
    <name type="scientific">Zea mays</name>
    <name type="common">Maize</name>
    <dbReference type="NCBI Taxonomy" id="4577"/>
    <lineage>
        <taxon>Eukaryota</taxon>
        <taxon>Viridiplantae</taxon>
        <taxon>Streptophyta</taxon>
        <taxon>Embryophyta</taxon>
        <taxon>Tracheophyta</taxon>
        <taxon>Spermatophyta</taxon>
        <taxon>Magnoliopsida</taxon>
        <taxon>Liliopsida</taxon>
        <taxon>Poales</taxon>
        <taxon>Poaceae</taxon>
        <taxon>PACMAD clade</taxon>
        <taxon>Panicoideae</taxon>
        <taxon>Andropogonodae</taxon>
        <taxon>Andropogoneae</taxon>
        <taxon>Tripsacinae</taxon>
        <taxon>Zea</taxon>
    </lineage>
</organism>
<dbReference type="AlphaFoldDB" id="A0A1D6MXW3"/>
<dbReference type="EMBL" id="CM007649">
    <property type="protein sequence ID" value="ONM33560.1"/>
    <property type="molecule type" value="Genomic_DNA"/>
</dbReference>
<dbReference type="IntAct" id="A0A1D6MXW3">
    <property type="interactions" value="8"/>
</dbReference>
<name>A0A1D6MXW3_MAIZE</name>
<feature type="domain" description="Reverse transcriptase zinc-binding" evidence="1">
    <location>
        <begin position="89"/>
        <end position="173"/>
    </location>
</feature>
<reference evidence="2" key="1">
    <citation type="submission" date="2015-12" db="EMBL/GenBank/DDBJ databases">
        <title>Update maize B73 reference genome by single molecule sequencing technologies.</title>
        <authorList>
            <consortium name="Maize Genome Sequencing Project"/>
            <person name="Ware D."/>
        </authorList>
    </citation>
    <scope>NUCLEOTIDE SEQUENCE [LARGE SCALE GENOMIC DNA]</scope>
    <source>
        <tissue evidence="2">Seedling</tissue>
    </source>
</reference>
<protein>
    <recommendedName>
        <fullName evidence="1">Reverse transcriptase zinc-binding domain-containing protein</fullName>
    </recommendedName>
</protein>
<proteinExistence type="predicted"/>
<accession>A0A1D6MXW3</accession>
<dbReference type="EMBL" id="CM007649">
    <property type="protein sequence ID" value="ONM33563.1"/>
    <property type="molecule type" value="Genomic_DNA"/>
</dbReference>
<dbReference type="InParanoid" id="A0A1D6MXW3"/>
<evidence type="ECO:0000313" key="2">
    <source>
        <dbReference type="EMBL" id="ONM33559.1"/>
    </source>
</evidence>
<gene>
    <name evidence="2" type="ORF">ZEAMMB73_Zm00001d041718</name>
</gene>
<dbReference type="EMBL" id="CM007649">
    <property type="protein sequence ID" value="ONM33559.1"/>
    <property type="molecule type" value="Genomic_DNA"/>
</dbReference>